<dbReference type="OMA" id="PNCARIQ"/>
<dbReference type="PANTHER" id="PTHR33524:SF1">
    <property type="entry name" value="SET DOMAIN-CONTAINING PROTEIN"/>
    <property type="match status" value="1"/>
</dbReference>
<dbReference type="OrthoDB" id="442460at2759"/>
<evidence type="ECO:0000313" key="2">
    <source>
        <dbReference type="EMBL" id="CBJ31352.1"/>
    </source>
</evidence>
<feature type="compositionally biased region" description="Basic and acidic residues" evidence="1">
    <location>
        <begin position="135"/>
        <end position="148"/>
    </location>
</feature>
<feature type="compositionally biased region" description="Polar residues" evidence="1">
    <location>
        <begin position="113"/>
        <end position="133"/>
    </location>
</feature>
<protein>
    <recommendedName>
        <fullName evidence="4">SET domain-containing protein</fullName>
    </recommendedName>
</protein>
<proteinExistence type="predicted"/>
<reference evidence="2 3" key="1">
    <citation type="journal article" date="2010" name="Nature">
        <title>The Ectocarpus genome and the independent evolution of multicellularity in brown algae.</title>
        <authorList>
            <person name="Cock J.M."/>
            <person name="Sterck L."/>
            <person name="Rouze P."/>
            <person name="Scornet D."/>
            <person name="Allen A.E."/>
            <person name="Amoutzias G."/>
            <person name="Anthouard V."/>
            <person name="Artiguenave F."/>
            <person name="Aury J.M."/>
            <person name="Badger J.H."/>
            <person name="Beszteri B."/>
            <person name="Billiau K."/>
            <person name="Bonnet E."/>
            <person name="Bothwell J.H."/>
            <person name="Bowler C."/>
            <person name="Boyen C."/>
            <person name="Brownlee C."/>
            <person name="Carrano C.J."/>
            <person name="Charrier B."/>
            <person name="Cho G.Y."/>
            <person name="Coelho S.M."/>
            <person name="Collen J."/>
            <person name="Corre E."/>
            <person name="Da Silva C."/>
            <person name="Delage L."/>
            <person name="Delaroque N."/>
            <person name="Dittami S.M."/>
            <person name="Doulbeau S."/>
            <person name="Elias M."/>
            <person name="Farnham G."/>
            <person name="Gachon C.M."/>
            <person name="Gschloessl B."/>
            <person name="Heesch S."/>
            <person name="Jabbari K."/>
            <person name="Jubin C."/>
            <person name="Kawai H."/>
            <person name="Kimura K."/>
            <person name="Kloareg B."/>
            <person name="Kupper F.C."/>
            <person name="Lang D."/>
            <person name="Le Bail A."/>
            <person name="Leblanc C."/>
            <person name="Lerouge P."/>
            <person name="Lohr M."/>
            <person name="Lopez P.J."/>
            <person name="Martens C."/>
            <person name="Maumus F."/>
            <person name="Michel G."/>
            <person name="Miranda-Saavedra D."/>
            <person name="Morales J."/>
            <person name="Moreau H."/>
            <person name="Motomura T."/>
            <person name="Nagasato C."/>
            <person name="Napoli C.A."/>
            <person name="Nelson D.R."/>
            <person name="Nyvall-Collen P."/>
            <person name="Peters A.F."/>
            <person name="Pommier C."/>
            <person name="Potin P."/>
            <person name="Poulain J."/>
            <person name="Quesneville H."/>
            <person name="Read B."/>
            <person name="Rensing S.A."/>
            <person name="Ritter A."/>
            <person name="Rousvoal S."/>
            <person name="Samanta M."/>
            <person name="Samson G."/>
            <person name="Schroeder D.C."/>
            <person name="Segurens B."/>
            <person name="Strittmatter M."/>
            <person name="Tonon T."/>
            <person name="Tregear J.W."/>
            <person name="Valentin K."/>
            <person name="von Dassow P."/>
            <person name="Yamagishi T."/>
            <person name="Van de Peer Y."/>
            <person name="Wincker P."/>
        </authorList>
    </citation>
    <scope>NUCLEOTIDE SEQUENCE [LARGE SCALE GENOMIC DNA]</scope>
    <source>
        <strain evidence="3">Ec32 / CCAP1310/4</strain>
    </source>
</reference>
<feature type="region of interest" description="Disordered" evidence="1">
    <location>
        <begin position="91"/>
        <end position="148"/>
    </location>
</feature>
<dbReference type="PANTHER" id="PTHR33524">
    <property type="entry name" value="C5ORF35"/>
    <property type="match status" value="1"/>
</dbReference>
<name>D7FT86_ECTSI</name>
<dbReference type="EMBL" id="FN648427">
    <property type="protein sequence ID" value="CBJ31352.1"/>
    <property type="molecule type" value="Genomic_DNA"/>
</dbReference>
<evidence type="ECO:0000256" key="1">
    <source>
        <dbReference type="SAM" id="MobiDB-lite"/>
    </source>
</evidence>
<evidence type="ECO:0000313" key="3">
    <source>
        <dbReference type="Proteomes" id="UP000002630"/>
    </source>
</evidence>
<accession>D7FT86</accession>
<gene>
    <name evidence="2" type="ORF">Esi_0246_0028</name>
</gene>
<dbReference type="Proteomes" id="UP000002630">
    <property type="component" value="Linkage Group LG16"/>
</dbReference>
<dbReference type="InterPro" id="IPR040415">
    <property type="entry name" value="SETD9"/>
</dbReference>
<sequence>MLIARAMLAKIRPPPLNPREIQNQVDISRAAGLTAAYAAQQQQDKESSCSFDQLEKEIAALNPLERKRRAQTAINDQVVTYFTLVHAAHTATPPPTLDINGGNSVAPGKDQESPSSEGSATDTPSALRGTSLSGVEEKKTEKAAEGKAVKRWRRKHLKEMLRSELGFNTVVKDSTLSGAGLGLFVEGSAPEGAVVAIYPGLVHLPEHLRSQKYAASLLPDEDHFLMGRADGCLVDGRTAGLLPSSPLTFAHAANHPPEGQAANVLQVAYDFPALSEDDVGIAKGGRFPERLRPLVPNRYHRAPKALFGGKLDQSAMVETVVLVACRGGLHDQEVFMDYRFNPNMRHPDWYSPVDPEATAEMWAVDKQDSTAQTLLNNSWFRRRS</sequence>
<dbReference type="eggNOG" id="ENOG502QWAW">
    <property type="taxonomic scope" value="Eukaryota"/>
</dbReference>
<organism evidence="2 3">
    <name type="scientific">Ectocarpus siliculosus</name>
    <name type="common">Brown alga</name>
    <name type="synonym">Conferva siliculosa</name>
    <dbReference type="NCBI Taxonomy" id="2880"/>
    <lineage>
        <taxon>Eukaryota</taxon>
        <taxon>Sar</taxon>
        <taxon>Stramenopiles</taxon>
        <taxon>Ochrophyta</taxon>
        <taxon>PX clade</taxon>
        <taxon>Phaeophyceae</taxon>
        <taxon>Ectocarpales</taxon>
        <taxon>Ectocarpaceae</taxon>
        <taxon>Ectocarpus</taxon>
    </lineage>
</organism>
<dbReference type="AlphaFoldDB" id="D7FT86"/>
<dbReference type="EMBL" id="FN649741">
    <property type="protein sequence ID" value="CBJ31352.1"/>
    <property type="molecule type" value="Genomic_DNA"/>
</dbReference>
<evidence type="ECO:0008006" key="4">
    <source>
        <dbReference type="Google" id="ProtNLM"/>
    </source>
</evidence>
<dbReference type="InParanoid" id="D7FT86"/>
<keyword evidence="3" id="KW-1185">Reference proteome</keyword>